<dbReference type="GO" id="GO:0140359">
    <property type="term" value="F:ABC-type transporter activity"/>
    <property type="evidence" value="ECO:0007669"/>
    <property type="project" value="InterPro"/>
</dbReference>
<evidence type="ECO:0000313" key="9">
    <source>
        <dbReference type="Proteomes" id="UP000532010"/>
    </source>
</evidence>
<dbReference type="InterPro" id="IPR051449">
    <property type="entry name" value="ABC-2_transporter_component"/>
</dbReference>
<keyword evidence="3 6" id="KW-0812">Transmembrane</keyword>
<feature type="transmembrane region" description="Helical" evidence="6">
    <location>
        <begin position="20"/>
        <end position="38"/>
    </location>
</feature>
<feature type="transmembrane region" description="Helical" evidence="6">
    <location>
        <begin position="292"/>
        <end position="311"/>
    </location>
</feature>
<evidence type="ECO:0000256" key="4">
    <source>
        <dbReference type="ARBA" id="ARBA00022989"/>
    </source>
</evidence>
<dbReference type="GO" id="GO:0005886">
    <property type="term" value="C:plasma membrane"/>
    <property type="evidence" value="ECO:0007669"/>
    <property type="project" value="UniProtKB-SubCell"/>
</dbReference>
<evidence type="ECO:0000259" key="7">
    <source>
        <dbReference type="Pfam" id="PF12698"/>
    </source>
</evidence>
<dbReference type="AlphaFoldDB" id="A0A7W4YXN1"/>
<gene>
    <name evidence="8" type="ORF">FHR70_002464</name>
</gene>
<comment type="subcellular location">
    <subcellularLocation>
        <location evidence="1">Cell membrane</location>
        <topology evidence="1">Multi-pass membrane protein</topology>
    </subcellularLocation>
</comment>
<dbReference type="PANTHER" id="PTHR30294:SF38">
    <property type="entry name" value="TRANSPORT PERMEASE PROTEIN"/>
    <property type="match status" value="1"/>
</dbReference>
<evidence type="ECO:0000256" key="3">
    <source>
        <dbReference type="ARBA" id="ARBA00022692"/>
    </source>
</evidence>
<sequence length="401" mass="42816">MIFPAARVMFLTLLRDRGALAMAFVLPPLIFVIFAAIFSSAGGDQLRLHVGIADLARTATTTRLVQVLRQEPTLRVTYSDDASAEDVRGLVKDGAVDLGLILRSDLNERSAGAPVLLVTHEARAIAGAIMAGHLQRLLAVHMPDVAFAQVLADLEAIGGITSEQRIWIDETFKEKAHETRDDPRMRDAGLVASESALPQTAGWAVSYYAGAVAVMFLLLAAVQGAVGLIEERRLGVYDRLLAGPHAIAMIILGKFLFLVAQGSVQAALVFAAAYLLYGVDFIASFGPWITTTLAVAAAASGLALSLCVVCSSRQQAQVLSTFVVLILSAAGGSMVPRFFLPPWLQEAGWWTPNAWSIQAYSSALTPGSSVTSLWMAWAILIAMAAGALLFSLLISLRRRSI</sequence>
<keyword evidence="5 6" id="KW-0472">Membrane</keyword>
<protein>
    <submittedName>
        <fullName evidence="8">ABC-2 type transport system permease protein</fullName>
    </submittedName>
</protein>
<keyword evidence="4 6" id="KW-1133">Transmembrane helix</keyword>
<organism evidence="8 9">
    <name type="scientific">Microvirga lupini</name>
    <dbReference type="NCBI Taxonomy" id="420324"/>
    <lineage>
        <taxon>Bacteria</taxon>
        <taxon>Pseudomonadati</taxon>
        <taxon>Pseudomonadota</taxon>
        <taxon>Alphaproteobacteria</taxon>
        <taxon>Hyphomicrobiales</taxon>
        <taxon>Methylobacteriaceae</taxon>
        <taxon>Microvirga</taxon>
    </lineage>
</organism>
<keyword evidence="9" id="KW-1185">Reference proteome</keyword>
<feature type="domain" description="ABC-2 type transporter transmembrane" evidence="7">
    <location>
        <begin position="20"/>
        <end position="393"/>
    </location>
</feature>
<dbReference type="RefSeq" id="WP_183450520.1">
    <property type="nucleotide sequence ID" value="NZ_JACHWB010000003.1"/>
</dbReference>
<dbReference type="Pfam" id="PF12698">
    <property type="entry name" value="ABC2_membrane_3"/>
    <property type="match status" value="1"/>
</dbReference>
<feature type="transmembrane region" description="Helical" evidence="6">
    <location>
        <begin position="374"/>
        <end position="396"/>
    </location>
</feature>
<evidence type="ECO:0000256" key="1">
    <source>
        <dbReference type="ARBA" id="ARBA00004651"/>
    </source>
</evidence>
<feature type="transmembrane region" description="Helical" evidence="6">
    <location>
        <begin position="318"/>
        <end position="340"/>
    </location>
</feature>
<dbReference type="PANTHER" id="PTHR30294">
    <property type="entry name" value="MEMBRANE COMPONENT OF ABC TRANSPORTER YHHJ-RELATED"/>
    <property type="match status" value="1"/>
</dbReference>
<evidence type="ECO:0000256" key="6">
    <source>
        <dbReference type="SAM" id="Phobius"/>
    </source>
</evidence>
<evidence type="ECO:0000256" key="5">
    <source>
        <dbReference type="ARBA" id="ARBA00023136"/>
    </source>
</evidence>
<proteinExistence type="predicted"/>
<accession>A0A7W4YXN1</accession>
<keyword evidence="2" id="KW-1003">Cell membrane</keyword>
<evidence type="ECO:0000313" key="8">
    <source>
        <dbReference type="EMBL" id="MBB3019399.1"/>
    </source>
</evidence>
<dbReference type="InterPro" id="IPR013525">
    <property type="entry name" value="ABC2_TM"/>
</dbReference>
<dbReference type="Proteomes" id="UP000532010">
    <property type="component" value="Unassembled WGS sequence"/>
</dbReference>
<comment type="caution">
    <text evidence="8">The sequence shown here is derived from an EMBL/GenBank/DDBJ whole genome shotgun (WGS) entry which is preliminary data.</text>
</comment>
<reference evidence="8 9" key="1">
    <citation type="submission" date="2020-08" db="EMBL/GenBank/DDBJ databases">
        <title>The Agave Microbiome: Exploring the role of microbial communities in plant adaptations to desert environments.</title>
        <authorList>
            <person name="Partida-Martinez L.P."/>
        </authorList>
    </citation>
    <scope>NUCLEOTIDE SEQUENCE [LARGE SCALE GENOMIC DNA]</scope>
    <source>
        <strain evidence="8 9">AT3.9</strain>
    </source>
</reference>
<dbReference type="EMBL" id="JACHWB010000003">
    <property type="protein sequence ID" value="MBB3019399.1"/>
    <property type="molecule type" value="Genomic_DNA"/>
</dbReference>
<name>A0A7W4YXN1_9HYPH</name>
<evidence type="ECO:0000256" key="2">
    <source>
        <dbReference type="ARBA" id="ARBA00022475"/>
    </source>
</evidence>
<feature type="transmembrane region" description="Helical" evidence="6">
    <location>
        <begin position="207"/>
        <end position="229"/>
    </location>
</feature>